<evidence type="ECO:0000313" key="3">
    <source>
        <dbReference type="EMBL" id="SJZ80011.1"/>
    </source>
</evidence>
<keyword evidence="1" id="KW-0812">Transmembrane</keyword>
<feature type="transmembrane region" description="Helical" evidence="1">
    <location>
        <begin position="12"/>
        <end position="31"/>
    </location>
</feature>
<sequence>MAVSNIRKASSWTLLIVAIISVIVFALFFLGGVVDPAVAKPEPVYTGALLYWAYAVCGLAVLALVLFSLGSFAAQFKANPKKAMLSLGIIVAFFLLLVVTYNIGSADRLHLGQDFQKYNEASWLKTADMWLYSIYALLGFSFIAVIWGAVKSFVSKK</sequence>
<accession>A0A099WUK9</accession>
<name>A0A099WUK9_PORCN</name>
<reference evidence="3 5" key="2">
    <citation type="submission" date="2017-02" db="EMBL/GenBank/DDBJ databases">
        <authorList>
            <person name="Peterson S.W."/>
        </authorList>
    </citation>
    <scope>NUCLEOTIDE SEQUENCE [LARGE SCALE GENOMIC DNA]</scope>
    <source>
        <strain evidence="3 5">ATCC 700135</strain>
    </source>
</reference>
<keyword evidence="1" id="KW-0472">Membrane</keyword>
<dbReference type="eggNOG" id="ENOG503490R">
    <property type="taxonomic scope" value="Bacteria"/>
</dbReference>
<feature type="transmembrane region" description="Helical" evidence="1">
    <location>
        <begin position="84"/>
        <end position="104"/>
    </location>
</feature>
<keyword evidence="1" id="KW-1133">Transmembrane helix</keyword>
<feature type="transmembrane region" description="Helical" evidence="1">
    <location>
        <begin position="51"/>
        <end position="72"/>
    </location>
</feature>
<gene>
    <name evidence="2" type="ORF">HQ35_00500</name>
    <name evidence="3" type="ORF">SAMN02745205_01931</name>
</gene>
<dbReference type="AlphaFoldDB" id="A0A099WUK9"/>
<reference evidence="2 4" key="1">
    <citation type="submission" date="2014-08" db="EMBL/GenBank/DDBJ databases">
        <title>Porphyromonas cangingivalis strain:COT-109_OH1386 Genome sequencing.</title>
        <authorList>
            <person name="Wallis C."/>
            <person name="Deusch O."/>
            <person name="O'Flynn C."/>
            <person name="Davis I."/>
            <person name="Jospin G."/>
            <person name="Darling A.E."/>
            <person name="Coil D.A."/>
            <person name="Alexiev A."/>
            <person name="Horsfall A."/>
            <person name="Kirkwood N."/>
            <person name="Harris S."/>
            <person name="Eisen J.A."/>
        </authorList>
    </citation>
    <scope>NUCLEOTIDE SEQUENCE [LARGE SCALE GENOMIC DNA]</scope>
    <source>
        <strain evidence="4">COT-109 OH1386</strain>
        <strain evidence="2">COT-109_OH1386</strain>
    </source>
</reference>
<dbReference type="RefSeq" id="WP_025839318.1">
    <property type="nucleotide sequence ID" value="NZ_CALTZT010000069.1"/>
</dbReference>
<evidence type="ECO:0000313" key="4">
    <source>
        <dbReference type="Proteomes" id="UP000030125"/>
    </source>
</evidence>
<evidence type="ECO:0000313" key="2">
    <source>
        <dbReference type="EMBL" id="KGN83283.1"/>
    </source>
</evidence>
<evidence type="ECO:0000256" key="1">
    <source>
        <dbReference type="SAM" id="Phobius"/>
    </source>
</evidence>
<dbReference type="Proteomes" id="UP000030125">
    <property type="component" value="Unassembled WGS sequence"/>
</dbReference>
<dbReference type="Proteomes" id="UP000189956">
    <property type="component" value="Unassembled WGS sequence"/>
</dbReference>
<dbReference type="OrthoDB" id="1121549at2"/>
<proteinExistence type="predicted"/>
<dbReference type="EMBL" id="JQJD01000001">
    <property type="protein sequence ID" value="KGN83283.1"/>
    <property type="molecule type" value="Genomic_DNA"/>
</dbReference>
<dbReference type="STRING" id="36874.HQ34_08510"/>
<organism evidence="2 4">
    <name type="scientific">Porphyromonas cangingivalis</name>
    <dbReference type="NCBI Taxonomy" id="36874"/>
    <lineage>
        <taxon>Bacteria</taxon>
        <taxon>Pseudomonadati</taxon>
        <taxon>Bacteroidota</taxon>
        <taxon>Bacteroidia</taxon>
        <taxon>Bacteroidales</taxon>
        <taxon>Porphyromonadaceae</taxon>
        <taxon>Porphyromonas</taxon>
    </lineage>
</organism>
<keyword evidence="4" id="KW-1185">Reference proteome</keyword>
<dbReference type="EMBL" id="FUWL01000023">
    <property type="protein sequence ID" value="SJZ80011.1"/>
    <property type="molecule type" value="Genomic_DNA"/>
</dbReference>
<evidence type="ECO:0000313" key="5">
    <source>
        <dbReference type="Proteomes" id="UP000189956"/>
    </source>
</evidence>
<feature type="transmembrane region" description="Helical" evidence="1">
    <location>
        <begin position="129"/>
        <end position="150"/>
    </location>
</feature>
<protein>
    <submittedName>
        <fullName evidence="2">Uncharacterized protein</fullName>
    </submittedName>
</protein>